<keyword evidence="3" id="KW-0560">Oxidoreductase</keyword>
<dbReference type="InterPro" id="IPR050627">
    <property type="entry name" value="Nitroreductase/BluB"/>
</dbReference>
<reference evidence="5 6" key="1">
    <citation type="submission" date="2024-03" db="EMBL/GenBank/DDBJ databases">
        <title>Draft genome sequence of Pseudonocardia nematodicida JCM 31783.</title>
        <authorList>
            <person name="Butdee W."/>
            <person name="Duangmal K."/>
        </authorList>
    </citation>
    <scope>NUCLEOTIDE SEQUENCE [LARGE SCALE GENOMIC DNA]</scope>
    <source>
        <strain evidence="5 6">JCM 31783</strain>
    </source>
</reference>
<dbReference type="Pfam" id="PF00881">
    <property type="entry name" value="Nitroreductase"/>
    <property type="match status" value="1"/>
</dbReference>
<protein>
    <submittedName>
        <fullName evidence="5">Nitroreductase</fullName>
    </submittedName>
</protein>
<dbReference type="CDD" id="cd02136">
    <property type="entry name" value="PnbA_NfnB-like"/>
    <property type="match status" value="1"/>
</dbReference>
<dbReference type="EMBL" id="JBEDNQ010000008">
    <property type="protein sequence ID" value="MEQ3552648.1"/>
    <property type="molecule type" value="Genomic_DNA"/>
</dbReference>
<gene>
    <name evidence="5" type="ORF">WIS52_19425</name>
</gene>
<feature type="domain" description="Nitroreductase" evidence="4">
    <location>
        <begin position="30"/>
        <end position="214"/>
    </location>
</feature>
<accession>A0ABV1KH40</accession>
<keyword evidence="1" id="KW-0285">Flavoprotein</keyword>
<dbReference type="Proteomes" id="UP001494902">
    <property type="component" value="Unassembled WGS sequence"/>
</dbReference>
<name>A0ABV1KH40_9PSEU</name>
<dbReference type="PANTHER" id="PTHR23026:SF90">
    <property type="entry name" value="IODOTYROSINE DEIODINASE 1"/>
    <property type="match status" value="1"/>
</dbReference>
<sequence>MLPQRSRVSTSTSPSTVAAPGGLRALLELRWSCRAFLPEPVPDHVITEMFGIAQRTASWCNTQPWHVYVTKGEGTRRFAERLTEHARAHEQVADFAPPAGYHGVYRDRRRESGLALYASLGIEKTDAEARTAQTMRNFDLFGAPHTAVITTDRDQGVYGAIDCGGYIANLMNAATALGVATIPQAAIALHSGLVRDHFLVPDDRLVVCAVSFGYPDVAHPVNQFRTSRADLADVVTTVDE</sequence>
<dbReference type="RefSeq" id="WP_349299721.1">
    <property type="nucleotide sequence ID" value="NZ_JBEDNQ010000008.1"/>
</dbReference>
<dbReference type="Gene3D" id="3.40.109.10">
    <property type="entry name" value="NADH Oxidase"/>
    <property type="match status" value="1"/>
</dbReference>
<dbReference type="SUPFAM" id="SSF55469">
    <property type="entry name" value="FMN-dependent nitroreductase-like"/>
    <property type="match status" value="1"/>
</dbReference>
<keyword evidence="2" id="KW-0288">FMN</keyword>
<proteinExistence type="predicted"/>
<evidence type="ECO:0000256" key="3">
    <source>
        <dbReference type="ARBA" id="ARBA00023002"/>
    </source>
</evidence>
<dbReference type="InterPro" id="IPR000415">
    <property type="entry name" value="Nitroreductase-like"/>
</dbReference>
<dbReference type="PANTHER" id="PTHR23026">
    <property type="entry name" value="NADPH NITROREDUCTASE"/>
    <property type="match status" value="1"/>
</dbReference>
<evidence type="ECO:0000259" key="4">
    <source>
        <dbReference type="Pfam" id="PF00881"/>
    </source>
</evidence>
<comment type="caution">
    <text evidence="5">The sequence shown here is derived from an EMBL/GenBank/DDBJ whole genome shotgun (WGS) entry which is preliminary data.</text>
</comment>
<organism evidence="5 6">
    <name type="scientific">Pseudonocardia nematodicida</name>
    <dbReference type="NCBI Taxonomy" id="1206997"/>
    <lineage>
        <taxon>Bacteria</taxon>
        <taxon>Bacillati</taxon>
        <taxon>Actinomycetota</taxon>
        <taxon>Actinomycetes</taxon>
        <taxon>Pseudonocardiales</taxon>
        <taxon>Pseudonocardiaceae</taxon>
        <taxon>Pseudonocardia</taxon>
    </lineage>
</organism>
<evidence type="ECO:0000313" key="6">
    <source>
        <dbReference type="Proteomes" id="UP001494902"/>
    </source>
</evidence>
<keyword evidence="6" id="KW-1185">Reference proteome</keyword>
<evidence type="ECO:0000256" key="2">
    <source>
        <dbReference type="ARBA" id="ARBA00022643"/>
    </source>
</evidence>
<dbReference type="InterPro" id="IPR029479">
    <property type="entry name" value="Nitroreductase"/>
</dbReference>
<evidence type="ECO:0000313" key="5">
    <source>
        <dbReference type="EMBL" id="MEQ3552648.1"/>
    </source>
</evidence>
<evidence type="ECO:0000256" key="1">
    <source>
        <dbReference type="ARBA" id="ARBA00022630"/>
    </source>
</evidence>